<reference evidence="4 5" key="3">
    <citation type="submission" date="2019-11" db="EMBL/GenBank/DDBJ databases">
        <title>Type strains purchased from KCTC, JCM and DSMZ.</title>
        <authorList>
            <person name="Lu H."/>
        </authorList>
    </citation>
    <scope>NUCLEOTIDE SEQUENCE [LARGE SCALE GENOMIC DNA]</scope>
    <source>
        <strain evidence="4 5">KCTC 52429</strain>
    </source>
</reference>
<dbReference type="InterPro" id="IPR014748">
    <property type="entry name" value="Enoyl-CoA_hydra_C"/>
</dbReference>
<keyword evidence="6" id="KW-1185">Reference proteome</keyword>
<dbReference type="EMBL" id="BMKG01000007">
    <property type="protein sequence ID" value="GGB97914.1"/>
    <property type="molecule type" value="Genomic_DNA"/>
</dbReference>
<dbReference type="GO" id="GO:0010124">
    <property type="term" value="P:phenylacetate catabolic process"/>
    <property type="evidence" value="ECO:0007669"/>
    <property type="project" value="InterPro"/>
</dbReference>
<dbReference type="GO" id="GO:0016829">
    <property type="term" value="F:lyase activity"/>
    <property type="evidence" value="ECO:0007669"/>
    <property type="project" value="UniProtKB-KW"/>
</dbReference>
<dbReference type="Gene3D" id="3.90.226.10">
    <property type="entry name" value="2-enoyl-CoA Hydratase, Chain A, domain 1"/>
    <property type="match status" value="1"/>
</dbReference>
<dbReference type="InterPro" id="IPR029045">
    <property type="entry name" value="ClpP/crotonase-like_dom_sf"/>
</dbReference>
<sequence>MTEQKTYDNILFTIKEGIAQLTLNRPDKLNSFTQAMHLEVRDAFERLRADQSVRVLLLTGAGRGFCAGQDLSDRAVEPGSGAKRPDLGDSVERFYAPLVMAIKDLPMPVICAVNGVAAGAGANLALACDIVLAAKSASFIEAFCKLGLIPDTGGTWHLPRLIGHARAMGLALLGEKLTADRAEQWGLIWKALPDETLMTEALAMAEHFACAPTKGLAFTKRAIQLSYANSLPEQLKLEGEMMRELGYSHDYREGVDAFINKRTPHFKGE</sequence>
<dbReference type="SUPFAM" id="SSF52096">
    <property type="entry name" value="ClpP/crotonase"/>
    <property type="match status" value="1"/>
</dbReference>
<accession>A0A6I3STL4</accession>
<gene>
    <name evidence="3" type="primary">paaG</name>
    <name evidence="3" type="ORF">GCM10011572_19790</name>
    <name evidence="4" type="ORF">GM672_04575</name>
</gene>
<organism evidence="4 5">
    <name type="scientific">Pseudoduganella buxea</name>
    <dbReference type="NCBI Taxonomy" id="1949069"/>
    <lineage>
        <taxon>Bacteria</taxon>
        <taxon>Pseudomonadati</taxon>
        <taxon>Pseudomonadota</taxon>
        <taxon>Betaproteobacteria</taxon>
        <taxon>Burkholderiales</taxon>
        <taxon>Oxalobacteraceae</taxon>
        <taxon>Telluria group</taxon>
        <taxon>Pseudoduganella</taxon>
    </lineage>
</organism>
<dbReference type="OrthoDB" id="5291143at2"/>
<proteinExistence type="inferred from homology"/>
<dbReference type="Gene3D" id="1.10.12.10">
    <property type="entry name" value="Lyase 2-enoyl-coa Hydratase, Chain A, domain 2"/>
    <property type="match status" value="1"/>
</dbReference>
<dbReference type="FunFam" id="3.90.226.10:FF:000071">
    <property type="entry name" value="Putative enoyl-CoA hydratase PaaB"/>
    <property type="match status" value="1"/>
</dbReference>
<protein>
    <submittedName>
        <fullName evidence="4">2-(1,2-epoxy-1,2-dihydrophenyl)acetyl-CoA isomerase</fullName>
        <ecNumber evidence="4">5.3.3.18</ecNumber>
    </submittedName>
</protein>
<dbReference type="EMBL" id="WNKZ01000007">
    <property type="protein sequence ID" value="MTV52006.1"/>
    <property type="molecule type" value="Genomic_DNA"/>
</dbReference>
<dbReference type="PANTHER" id="PTHR11941:SF133">
    <property type="entry name" value="1,2-EPOXYPHENYLACETYL-COA ISOMERASE"/>
    <property type="match status" value="1"/>
</dbReference>
<comment type="caution">
    <text evidence="4">The sequence shown here is derived from an EMBL/GenBank/DDBJ whole genome shotgun (WGS) entry which is preliminary data.</text>
</comment>
<keyword evidence="2" id="KW-0456">Lyase</keyword>
<evidence type="ECO:0000313" key="6">
    <source>
        <dbReference type="Proteomes" id="UP000622638"/>
    </source>
</evidence>
<reference evidence="3" key="1">
    <citation type="journal article" date="2014" name="Int. J. Syst. Evol. Microbiol.">
        <title>Complete genome of a new Firmicutes species belonging to the dominant human colonic microbiota ('Ruminococcus bicirculans') reveals two chromosomes and a selective capacity to utilize plant glucans.</title>
        <authorList>
            <consortium name="NISC Comparative Sequencing Program"/>
            <person name="Wegmann U."/>
            <person name="Louis P."/>
            <person name="Goesmann A."/>
            <person name="Henrissat B."/>
            <person name="Duncan S.H."/>
            <person name="Flint H.J."/>
        </authorList>
    </citation>
    <scope>NUCLEOTIDE SEQUENCE</scope>
    <source>
        <strain evidence="3">CGMCC 1.15931</strain>
    </source>
</reference>
<reference evidence="3" key="4">
    <citation type="submission" date="2024-05" db="EMBL/GenBank/DDBJ databases">
        <authorList>
            <person name="Sun Q."/>
            <person name="Zhou Y."/>
        </authorList>
    </citation>
    <scope>NUCLEOTIDE SEQUENCE</scope>
    <source>
        <strain evidence="3">CGMCC 1.15931</strain>
    </source>
</reference>
<dbReference type="GO" id="GO:0016853">
    <property type="term" value="F:isomerase activity"/>
    <property type="evidence" value="ECO:0007669"/>
    <property type="project" value="UniProtKB-KW"/>
</dbReference>
<dbReference type="InterPro" id="IPR001753">
    <property type="entry name" value="Enoyl-CoA_hydra/iso"/>
</dbReference>
<evidence type="ECO:0000313" key="5">
    <source>
        <dbReference type="Proteomes" id="UP000430634"/>
    </source>
</evidence>
<comment type="similarity">
    <text evidence="1">Belongs to the enoyl-CoA hydratase/isomerase family.</text>
</comment>
<name>A0A6I3STL4_9BURK</name>
<dbReference type="Proteomes" id="UP000622638">
    <property type="component" value="Unassembled WGS sequence"/>
</dbReference>
<evidence type="ECO:0000256" key="1">
    <source>
        <dbReference type="ARBA" id="ARBA00005254"/>
    </source>
</evidence>
<dbReference type="Proteomes" id="UP000430634">
    <property type="component" value="Unassembled WGS sequence"/>
</dbReference>
<dbReference type="InterPro" id="IPR011968">
    <property type="entry name" value="PaaB1"/>
</dbReference>
<dbReference type="Pfam" id="PF00378">
    <property type="entry name" value="ECH_1"/>
    <property type="match status" value="1"/>
</dbReference>
<reference evidence="6" key="2">
    <citation type="journal article" date="2019" name="Int. J. Syst. Evol. Microbiol.">
        <title>The Global Catalogue of Microorganisms (GCM) 10K type strain sequencing project: providing services to taxonomists for standard genome sequencing and annotation.</title>
        <authorList>
            <consortium name="The Broad Institute Genomics Platform"/>
            <consortium name="The Broad Institute Genome Sequencing Center for Infectious Disease"/>
            <person name="Wu L."/>
            <person name="Ma J."/>
        </authorList>
    </citation>
    <scope>NUCLEOTIDE SEQUENCE [LARGE SCALE GENOMIC DNA]</scope>
    <source>
        <strain evidence="6">CGMCC 1.15931</strain>
    </source>
</reference>
<evidence type="ECO:0000256" key="2">
    <source>
        <dbReference type="ARBA" id="ARBA00023239"/>
    </source>
</evidence>
<dbReference type="CDD" id="cd06558">
    <property type="entry name" value="crotonase-like"/>
    <property type="match status" value="1"/>
</dbReference>
<dbReference type="EC" id="5.3.3.18" evidence="4"/>
<evidence type="ECO:0000313" key="4">
    <source>
        <dbReference type="EMBL" id="MTV52006.1"/>
    </source>
</evidence>
<dbReference type="PANTHER" id="PTHR11941">
    <property type="entry name" value="ENOYL-COA HYDRATASE-RELATED"/>
    <property type="match status" value="1"/>
</dbReference>
<dbReference type="RefSeq" id="WP_155469348.1">
    <property type="nucleotide sequence ID" value="NZ_BMKG01000007.1"/>
</dbReference>
<dbReference type="GO" id="GO:0006635">
    <property type="term" value="P:fatty acid beta-oxidation"/>
    <property type="evidence" value="ECO:0007669"/>
    <property type="project" value="TreeGrafter"/>
</dbReference>
<evidence type="ECO:0000313" key="3">
    <source>
        <dbReference type="EMBL" id="GGB97914.1"/>
    </source>
</evidence>
<dbReference type="NCBIfam" id="TIGR02280">
    <property type="entry name" value="PaaB1"/>
    <property type="match status" value="1"/>
</dbReference>
<keyword evidence="4" id="KW-0413">Isomerase</keyword>
<dbReference type="AlphaFoldDB" id="A0A6I3STL4"/>